<accession>A0A6J3L866</accession>
<protein>
    <submittedName>
        <fullName evidence="2">Uncharacterized protein LOC117240070</fullName>
    </submittedName>
</protein>
<dbReference type="AlphaFoldDB" id="A0A6J3L866"/>
<dbReference type="Proteomes" id="UP000504631">
    <property type="component" value="Unplaced"/>
</dbReference>
<dbReference type="KEGG" id="bvk:117240070"/>
<evidence type="ECO:0000313" key="1">
    <source>
        <dbReference type="Proteomes" id="UP000504631"/>
    </source>
</evidence>
<organism evidence="1 2">
    <name type="scientific">Bombus vosnesenskii</name>
    <dbReference type="NCBI Taxonomy" id="207650"/>
    <lineage>
        <taxon>Eukaryota</taxon>
        <taxon>Metazoa</taxon>
        <taxon>Ecdysozoa</taxon>
        <taxon>Arthropoda</taxon>
        <taxon>Hexapoda</taxon>
        <taxon>Insecta</taxon>
        <taxon>Pterygota</taxon>
        <taxon>Neoptera</taxon>
        <taxon>Endopterygota</taxon>
        <taxon>Hymenoptera</taxon>
        <taxon>Apocrita</taxon>
        <taxon>Aculeata</taxon>
        <taxon>Apoidea</taxon>
        <taxon>Anthophila</taxon>
        <taxon>Apidae</taxon>
        <taxon>Bombus</taxon>
        <taxon>Pyrobombus</taxon>
    </lineage>
</organism>
<reference evidence="2" key="1">
    <citation type="submission" date="2025-08" db="UniProtKB">
        <authorList>
            <consortium name="RefSeq"/>
        </authorList>
    </citation>
    <scope>IDENTIFICATION</scope>
    <source>
        <tissue evidence="2">Muscle</tissue>
    </source>
</reference>
<evidence type="ECO:0000313" key="2">
    <source>
        <dbReference type="RefSeq" id="XP_033361818.1"/>
    </source>
</evidence>
<dbReference type="RefSeq" id="XP_033361818.1">
    <property type="nucleotide sequence ID" value="XM_033505927.1"/>
</dbReference>
<name>A0A6J3L866_9HYME</name>
<sequence>MRILQTNLGRSRRAQDLSTKPFGSALAVVAEPYRVLDAPEWVGDTDEMVAVTWTSTSGAFAHGALLERGNGYVPVEWAGMVVVGVYVSPNSGWAAFEEFLDGVGDCVKRRLQELHRRHHMGLPRCIQADFRLESSRGVKTLSDHLYIFMEVDTPGPGTATAGDGRGPLPRWKVEEMNGDLLRAIAIATAWSWEASTTTTETDVEEEAENLRRAMTAICDASMPRATPGSVRSRAVY</sequence>
<gene>
    <name evidence="2" type="primary">LOC117240070</name>
</gene>
<keyword evidence="1" id="KW-1185">Reference proteome</keyword>
<dbReference type="GeneID" id="117240070"/>
<proteinExistence type="predicted"/>